<comment type="similarity">
    <text evidence="8 9">Belongs to the TRAP transporter small permease family.</text>
</comment>
<evidence type="ECO:0000259" key="10">
    <source>
        <dbReference type="Pfam" id="PF04290"/>
    </source>
</evidence>
<evidence type="ECO:0000256" key="5">
    <source>
        <dbReference type="ARBA" id="ARBA00022692"/>
    </source>
</evidence>
<keyword evidence="2 9" id="KW-0813">Transport</keyword>
<gene>
    <name evidence="11" type="ORF">C8N32_10733</name>
</gene>
<dbReference type="InterPro" id="IPR007387">
    <property type="entry name" value="TRAP_DctQ"/>
</dbReference>
<comment type="subunit">
    <text evidence="9">The complex comprises the extracytoplasmic solute receptor protein and the two transmembrane proteins.</text>
</comment>
<dbReference type="GO" id="GO:0022857">
    <property type="term" value="F:transmembrane transporter activity"/>
    <property type="evidence" value="ECO:0007669"/>
    <property type="project" value="UniProtKB-UniRule"/>
</dbReference>
<sequence length="160" mass="17470">MRILHRLEEGFLVGVFMLALAALTAQLGSRYFLDVQFPWTEELARFAFTWIVFFGAAYAMRTGGLIAVTILVDTMPDRPRSVIAILMHLLGAVFFAAVTWVGFSVALKVSGLPSIAMGISSTWEYAAVPAASALMCIRSLAMALNVWRNGLPRQGPETLS</sequence>
<dbReference type="GO" id="GO:0005886">
    <property type="term" value="C:plasma membrane"/>
    <property type="evidence" value="ECO:0007669"/>
    <property type="project" value="UniProtKB-SubCell"/>
</dbReference>
<evidence type="ECO:0000256" key="1">
    <source>
        <dbReference type="ARBA" id="ARBA00004429"/>
    </source>
</evidence>
<feature type="transmembrane region" description="Helical" evidence="9">
    <location>
        <begin position="48"/>
        <end position="72"/>
    </location>
</feature>
<dbReference type="GO" id="GO:0015740">
    <property type="term" value="P:C4-dicarboxylate transport"/>
    <property type="evidence" value="ECO:0007669"/>
    <property type="project" value="TreeGrafter"/>
</dbReference>
<feature type="transmembrane region" description="Helical" evidence="9">
    <location>
        <begin position="84"/>
        <end position="106"/>
    </location>
</feature>
<dbReference type="AlphaFoldDB" id="A0A2T5BSE8"/>
<dbReference type="PANTHER" id="PTHR35011">
    <property type="entry name" value="2,3-DIKETO-L-GULONATE TRAP TRANSPORTER SMALL PERMEASE PROTEIN YIAM"/>
    <property type="match status" value="1"/>
</dbReference>
<comment type="caution">
    <text evidence="11">The sequence shown here is derived from an EMBL/GenBank/DDBJ whole genome shotgun (WGS) entry which is preliminary data.</text>
</comment>
<evidence type="ECO:0000256" key="4">
    <source>
        <dbReference type="ARBA" id="ARBA00022519"/>
    </source>
</evidence>
<keyword evidence="4 9" id="KW-0997">Cell inner membrane</keyword>
<evidence type="ECO:0000256" key="9">
    <source>
        <dbReference type="RuleBase" id="RU369079"/>
    </source>
</evidence>
<keyword evidence="7 9" id="KW-0472">Membrane</keyword>
<evidence type="ECO:0000313" key="12">
    <source>
        <dbReference type="Proteomes" id="UP000243859"/>
    </source>
</evidence>
<evidence type="ECO:0000313" key="11">
    <source>
        <dbReference type="EMBL" id="PTN02267.1"/>
    </source>
</evidence>
<dbReference type="RefSeq" id="WP_107891934.1">
    <property type="nucleotide sequence ID" value="NZ_NHSI01000036.1"/>
</dbReference>
<dbReference type="Pfam" id="PF04290">
    <property type="entry name" value="DctQ"/>
    <property type="match status" value="1"/>
</dbReference>
<keyword evidence="5 9" id="KW-0812">Transmembrane</keyword>
<organism evidence="11 12">
    <name type="scientific">Rhodovulum imhoffii</name>
    <dbReference type="NCBI Taxonomy" id="365340"/>
    <lineage>
        <taxon>Bacteria</taxon>
        <taxon>Pseudomonadati</taxon>
        <taxon>Pseudomonadota</taxon>
        <taxon>Alphaproteobacteria</taxon>
        <taxon>Rhodobacterales</taxon>
        <taxon>Paracoccaceae</taxon>
        <taxon>Rhodovulum</taxon>
    </lineage>
</organism>
<evidence type="ECO:0000256" key="7">
    <source>
        <dbReference type="ARBA" id="ARBA00023136"/>
    </source>
</evidence>
<evidence type="ECO:0000256" key="3">
    <source>
        <dbReference type="ARBA" id="ARBA00022475"/>
    </source>
</evidence>
<dbReference type="EMBL" id="QAAA01000007">
    <property type="protein sequence ID" value="PTN02267.1"/>
    <property type="molecule type" value="Genomic_DNA"/>
</dbReference>
<keyword evidence="12" id="KW-1185">Reference proteome</keyword>
<feature type="domain" description="Tripartite ATP-independent periplasmic transporters DctQ component" evidence="10">
    <location>
        <begin position="21"/>
        <end position="148"/>
    </location>
</feature>
<protein>
    <recommendedName>
        <fullName evidence="9">TRAP transporter small permease protein</fullName>
    </recommendedName>
</protein>
<proteinExistence type="inferred from homology"/>
<evidence type="ECO:0000256" key="8">
    <source>
        <dbReference type="ARBA" id="ARBA00038436"/>
    </source>
</evidence>
<evidence type="ECO:0000256" key="2">
    <source>
        <dbReference type="ARBA" id="ARBA00022448"/>
    </source>
</evidence>
<dbReference type="InterPro" id="IPR055348">
    <property type="entry name" value="DctQ"/>
</dbReference>
<dbReference type="PANTHER" id="PTHR35011:SF5">
    <property type="entry name" value="SIALIC ACID TRAP TRANSPORTER SMALL PERMEASE PROTEIN SIAQ"/>
    <property type="match status" value="1"/>
</dbReference>
<feature type="transmembrane region" description="Helical" evidence="9">
    <location>
        <begin position="126"/>
        <end position="147"/>
    </location>
</feature>
<keyword evidence="3" id="KW-1003">Cell membrane</keyword>
<comment type="caution">
    <text evidence="9">Lacks conserved residue(s) required for the propagation of feature annotation.</text>
</comment>
<reference evidence="11 12" key="1">
    <citation type="submission" date="2018-04" db="EMBL/GenBank/DDBJ databases">
        <title>Genomic Encyclopedia of Archaeal and Bacterial Type Strains, Phase II (KMG-II): from individual species to whole genera.</title>
        <authorList>
            <person name="Goeker M."/>
        </authorList>
    </citation>
    <scope>NUCLEOTIDE SEQUENCE [LARGE SCALE GENOMIC DNA]</scope>
    <source>
        <strain evidence="11 12">DSM 18064</strain>
    </source>
</reference>
<accession>A0A2T5BSE8</accession>
<name>A0A2T5BSE8_9RHOB</name>
<dbReference type="Proteomes" id="UP000243859">
    <property type="component" value="Unassembled WGS sequence"/>
</dbReference>
<keyword evidence="6 9" id="KW-1133">Transmembrane helix</keyword>
<evidence type="ECO:0000256" key="6">
    <source>
        <dbReference type="ARBA" id="ARBA00022989"/>
    </source>
</evidence>
<comment type="subcellular location">
    <subcellularLocation>
        <location evidence="1 9">Cell inner membrane</location>
        <topology evidence="1 9">Multi-pass membrane protein</topology>
    </subcellularLocation>
</comment>
<comment type="function">
    <text evidence="9">Part of the tripartite ATP-independent periplasmic (TRAP) transport system.</text>
</comment>
<dbReference type="OrthoDB" id="4964541at2"/>